<feature type="transmembrane region" description="Helical" evidence="5">
    <location>
        <begin position="12"/>
        <end position="37"/>
    </location>
</feature>
<dbReference type="eggNOG" id="arCOG01829">
    <property type="taxonomic scope" value="Archaea"/>
</dbReference>
<keyword evidence="6" id="KW-0966">Cell projection</keyword>
<protein>
    <recommendedName>
        <fullName evidence="4">Flagellin</fullName>
    </recommendedName>
</protein>
<comment type="subcellular location">
    <subcellularLocation>
        <location evidence="1 4">Archaeal flagellum</location>
    </subcellularLocation>
</comment>
<dbReference type="GO" id="GO:0005198">
    <property type="term" value="F:structural molecule activity"/>
    <property type="evidence" value="ECO:0007669"/>
    <property type="project" value="InterPro"/>
</dbReference>
<dbReference type="PANTHER" id="PTHR35903:SF1">
    <property type="entry name" value="FLAGELLIN B1"/>
    <property type="match status" value="1"/>
</dbReference>
<keyword evidence="5" id="KW-0472">Membrane</keyword>
<proteinExistence type="inferred from homology"/>
<dbReference type="Proteomes" id="UP000011514">
    <property type="component" value="Unassembled WGS sequence"/>
</dbReference>
<keyword evidence="6" id="KW-0969">Cilium</keyword>
<keyword evidence="3 4" id="KW-0974">Archaeal flagellum</keyword>
<keyword evidence="5" id="KW-1133">Transmembrane helix</keyword>
<dbReference type="InterPro" id="IPR013373">
    <property type="entry name" value="Flagellin/pilin_N_arc"/>
</dbReference>
<evidence type="ECO:0000256" key="5">
    <source>
        <dbReference type="SAM" id="Phobius"/>
    </source>
</evidence>
<dbReference type="GO" id="GO:0097589">
    <property type="term" value="C:archaeal-type flagellum"/>
    <property type="evidence" value="ECO:0007669"/>
    <property type="project" value="UniProtKB-SubCell"/>
</dbReference>
<gene>
    <name evidence="6" type="ORF">C471_06940</name>
</gene>
<comment type="function">
    <text evidence="4">Flagellin is the subunit protein which polymerizes to form the filaments of archaeal flagella.</text>
</comment>
<evidence type="ECO:0000256" key="2">
    <source>
        <dbReference type="ARBA" id="ARBA00010256"/>
    </source>
</evidence>
<dbReference type="AlphaFoldDB" id="M0E1H7"/>
<dbReference type="PANTHER" id="PTHR35903">
    <property type="entry name" value="FLAGELLIN B1"/>
    <property type="match status" value="1"/>
</dbReference>
<sequence>MFEFINDNDERGQVGIGTLIVFIAMVLVAAIAAGVLINTAGFLQSQAEATGQESTDLVSERIDVTSEVGIVGNNSTGELKAIKISVSGAAGADQIDLSESTIQAVGPNGQANLVFTDANATGDTPVNASQLNASTFAVQDDDGNFQASGDAVLDRDTDYTIVINPASEPFGDATNDQLYNVSGGETYNYAHRNASLTAFGESDSSSLDIVSPSSATTSVELDAPDLFTTDGEAVRL</sequence>
<organism evidence="6 7">
    <name type="scientific">Halorubrum saccharovorum DSM 1137</name>
    <dbReference type="NCBI Taxonomy" id="1227484"/>
    <lineage>
        <taxon>Archaea</taxon>
        <taxon>Methanobacteriati</taxon>
        <taxon>Methanobacteriota</taxon>
        <taxon>Stenosarchaea group</taxon>
        <taxon>Halobacteria</taxon>
        <taxon>Halobacteriales</taxon>
        <taxon>Haloferacaceae</taxon>
        <taxon>Halorubrum</taxon>
    </lineage>
</organism>
<keyword evidence="6" id="KW-0282">Flagellum</keyword>
<dbReference type="PATRIC" id="fig|1227484.4.peg.1415"/>
<name>M0E1H7_9EURY</name>
<comment type="caution">
    <text evidence="6">The sequence shown here is derived from an EMBL/GenBank/DDBJ whole genome shotgun (WGS) entry which is preliminary data.</text>
</comment>
<dbReference type="RefSeq" id="WP_004047440.1">
    <property type="nucleotide sequence ID" value="NZ_AOJE01000021.1"/>
</dbReference>
<comment type="similarity">
    <text evidence="2 4">Belongs to the archaeal flagellin family.</text>
</comment>
<accession>M0E1H7</accession>
<evidence type="ECO:0000313" key="6">
    <source>
        <dbReference type="EMBL" id="ELZ40898.1"/>
    </source>
</evidence>
<dbReference type="GO" id="GO:0097588">
    <property type="term" value="P:archaeal or bacterial-type flagellum-dependent cell motility"/>
    <property type="evidence" value="ECO:0007669"/>
    <property type="project" value="InterPro"/>
</dbReference>
<keyword evidence="5" id="KW-0812">Transmembrane</keyword>
<evidence type="ECO:0000256" key="3">
    <source>
        <dbReference type="ARBA" id="ARBA00022440"/>
    </source>
</evidence>
<evidence type="ECO:0000256" key="1">
    <source>
        <dbReference type="ARBA" id="ARBA00004618"/>
    </source>
</evidence>
<evidence type="ECO:0000313" key="7">
    <source>
        <dbReference type="Proteomes" id="UP000011514"/>
    </source>
</evidence>
<dbReference type="STRING" id="1227484.C471_06940"/>
<dbReference type="EMBL" id="AOJE01000021">
    <property type="protein sequence ID" value="ELZ40898.1"/>
    <property type="molecule type" value="Genomic_DNA"/>
</dbReference>
<keyword evidence="7" id="KW-1185">Reference proteome</keyword>
<evidence type="ECO:0000256" key="4">
    <source>
        <dbReference type="RuleBase" id="RU361282"/>
    </source>
</evidence>
<dbReference type="NCBIfam" id="TIGR02537">
    <property type="entry name" value="arch_flag_Nterm"/>
    <property type="match status" value="1"/>
</dbReference>
<dbReference type="InterPro" id="IPR002774">
    <property type="entry name" value="Flagellin_arc-type"/>
</dbReference>
<reference evidence="6 7" key="1">
    <citation type="journal article" date="2014" name="PLoS Genet.">
        <title>Phylogenetically driven sequencing of extremely halophilic archaea reveals strategies for static and dynamic osmo-response.</title>
        <authorList>
            <person name="Becker E.A."/>
            <person name="Seitzer P.M."/>
            <person name="Tritt A."/>
            <person name="Larsen D."/>
            <person name="Krusor M."/>
            <person name="Yao A.I."/>
            <person name="Wu D."/>
            <person name="Madern D."/>
            <person name="Eisen J.A."/>
            <person name="Darling A.E."/>
            <person name="Facciotti M.T."/>
        </authorList>
    </citation>
    <scope>NUCLEOTIDE SEQUENCE [LARGE SCALE GENOMIC DNA]</scope>
    <source>
        <strain evidence="6 7">DSM 1137</strain>
    </source>
</reference>
<dbReference type="Pfam" id="PF01917">
    <property type="entry name" value="Flagellin_arch-type"/>
    <property type="match status" value="1"/>
</dbReference>
<dbReference type="OrthoDB" id="102632at2157"/>